<evidence type="ECO:0000256" key="9">
    <source>
        <dbReference type="ARBA" id="ARBA00022857"/>
    </source>
</evidence>
<keyword evidence="13 16" id="KW-0131">Cell cycle</keyword>
<name>A0A1F5KGN5_9BACT</name>
<evidence type="ECO:0000256" key="16">
    <source>
        <dbReference type="HAMAP-Rule" id="MF_00037"/>
    </source>
</evidence>
<comment type="caution">
    <text evidence="18">The sequence shown here is derived from an EMBL/GenBank/DDBJ whole genome shotgun (WGS) entry which is preliminary data.</text>
</comment>
<dbReference type="UniPathway" id="UPA00219"/>
<comment type="pathway">
    <text evidence="4 16">Cell wall biogenesis; peptidoglycan biosynthesis.</text>
</comment>
<feature type="active site" evidence="16">
    <location>
        <position position="313"/>
    </location>
</feature>
<keyword evidence="10 16" id="KW-0133">Cell shape</keyword>
<feature type="active site" evidence="16">
    <location>
        <position position="173"/>
    </location>
</feature>
<dbReference type="Pfam" id="PF02873">
    <property type="entry name" value="MurB_C"/>
    <property type="match status" value="1"/>
</dbReference>
<evidence type="ECO:0000256" key="1">
    <source>
        <dbReference type="ARBA" id="ARBA00001974"/>
    </source>
</evidence>
<keyword evidence="12 16" id="KW-0560">Oxidoreductase</keyword>
<accession>A0A1F5KGN5</accession>
<evidence type="ECO:0000256" key="13">
    <source>
        <dbReference type="ARBA" id="ARBA00023306"/>
    </source>
</evidence>
<dbReference type="InterPro" id="IPR036635">
    <property type="entry name" value="MurB_C_sf"/>
</dbReference>
<keyword evidence="5 16" id="KW-0963">Cytoplasm</keyword>
<comment type="function">
    <text evidence="2 16">Cell wall formation.</text>
</comment>
<dbReference type="NCBIfam" id="TIGR00179">
    <property type="entry name" value="murB"/>
    <property type="match status" value="1"/>
</dbReference>
<dbReference type="InterPro" id="IPR006094">
    <property type="entry name" value="Oxid_FAD_bind_N"/>
</dbReference>
<evidence type="ECO:0000256" key="15">
    <source>
        <dbReference type="ARBA" id="ARBA00048914"/>
    </source>
</evidence>
<dbReference type="EMBL" id="MFDD01000014">
    <property type="protein sequence ID" value="OGE40097.1"/>
    <property type="molecule type" value="Genomic_DNA"/>
</dbReference>
<feature type="domain" description="FAD-binding PCMH-type" evidence="17">
    <location>
        <begin position="30"/>
        <end position="194"/>
    </location>
</feature>
<dbReference type="InterPro" id="IPR011601">
    <property type="entry name" value="MurB_C"/>
</dbReference>
<keyword evidence="11 16" id="KW-0573">Peptidoglycan synthesis</keyword>
<dbReference type="Gene3D" id="3.30.465.10">
    <property type="match status" value="1"/>
</dbReference>
<evidence type="ECO:0000256" key="14">
    <source>
        <dbReference type="ARBA" id="ARBA00023316"/>
    </source>
</evidence>
<dbReference type="HAMAP" id="MF_00037">
    <property type="entry name" value="MurB"/>
    <property type="match status" value="1"/>
</dbReference>
<evidence type="ECO:0000256" key="12">
    <source>
        <dbReference type="ARBA" id="ARBA00023002"/>
    </source>
</evidence>
<keyword evidence="14 16" id="KW-0961">Cell wall biogenesis/degradation</keyword>
<evidence type="ECO:0000256" key="11">
    <source>
        <dbReference type="ARBA" id="ARBA00022984"/>
    </source>
</evidence>
<evidence type="ECO:0000313" key="18">
    <source>
        <dbReference type="EMBL" id="OGE40097.1"/>
    </source>
</evidence>
<dbReference type="GO" id="GO:0008762">
    <property type="term" value="F:UDP-N-acetylmuramate dehydrogenase activity"/>
    <property type="evidence" value="ECO:0007669"/>
    <property type="project" value="UniProtKB-UniRule"/>
</dbReference>
<dbReference type="PROSITE" id="PS51387">
    <property type="entry name" value="FAD_PCMH"/>
    <property type="match status" value="1"/>
</dbReference>
<reference evidence="18 19" key="1">
    <citation type="journal article" date="2016" name="Nat. Commun.">
        <title>Thousands of microbial genomes shed light on interconnected biogeochemical processes in an aquifer system.</title>
        <authorList>
            <person name="Anantharaman K."/>
            <person name="Brown C.T."/>
            <person name="Hug L.A."/>
            <person name="Sharon I."/>
            <person name="Castelle C.J."/>
            <person name="Probst A.J."/>
            <person name="Thomas B.C."/>
            <person name="Singh A."/>
            <person name="Wilkins M.J."/>
            <person name="Karaoz U."/>
            <person name="Brodie E.L."/>
            <person name="Williams K.H."/>
            <person name="Hubbard S.S."/>
            <person name="Banfield J.F."/>
        </authorList>
    </citation>
    <scope>NUCLEOTIDE SEQUENCE [LARGE SCALE GENOMIC DNA]</scope>
</reference>
<dbReference type="PANTHER" id="PTHR21071:SF4">
    <property type="entry name" value="UDP-N-ACETYLENOLPYRUVOYLGLUCOSAMINE REDUCTASE"/>
    <property type="match status" value="1"/>
</dbReference>
<protein>
    <recommendedName>
        <fullName evidence="16">UDP-N-acetylenolpyruvoylglucosamine reductase</fullName>
        <ecNumber evidence="16">1.3.1.98</ecNumber>
    </recommendedName>
    <alternativeName>
        <fullName evidence="16">UDP-N-acetylmuramate dehydrogenase</fullName>
    </alternativeName>
</protein>
<dbReference type="GO" id="GO:0071555">
    <property type="term" value="P:cell wall organization"/>
    <property type="evidence" value="ECO:0007669"/>
    <property type="project" value="UniProtKB-KW"/>
</dbReference>
<dbReference type="InterPro" id="IPR016167">
    <property type="entry name" value="FAD-bd_PCMH_sub1"/>
</dbReference>
<sequence length="339" mass="37374">MLDEYLKILHNEFSELETDKSFRELTTVEIGGPAKAFLEVKSSEELVKALIVVKTHSIPYFVIGGGSNLLVSDQGVDKLVIKVATRSIVVEEGLVRAQAGTSLQELVDFSIKNSLTGIQKMTGIPGTIGGAIYGNAGAYGQMIGDHLEFVSAYDLEKQEVVILTREECGFEYRSSAFKTNGCVILDATFKFSPGDKESLSRESSEVLAMRLKKYKPGLKCPGSFFRNLFTSEVPKSALEKLPPREDTYGKTPAYVFIEALGLKGRRVGDVEITDFHGNLFVNLGNGTAQDFWDLAHLCYQQVKDRFGVELHPEVQLVGLPSISSEFTVHSSPRLYRGSR</sequence>
<dbReference type="EC" id="1.3.1.98" evidence="16"/>
<dbReference type="SUPFAM" id="SSF56194">
    <property type="entry name" value="Uridine diphospho-N-Acetylenolpyruvylglucosamine reductase, MurB, C-terminal domain"/>
    <property type="match status" value="1"/>
</dbReference>
<organism evidence="18 19">
    <name type="scientific">Candidatus Daviesbacteria bacterium RIFCSPHIGHO2_02_FULL_43_12</name>
    <dbReference type="NCBI Taxonomy" id="1797776"/>
    <lineage>
        <taxon>Bacteria</taxon>
        <taxon>Candidatus Daviesiibacteriota</taxon>
    </lineage>
</organism>
<evidence type="ECO:0000256" key="2">
    <source>
        <dbReference type="ARBA" id="ARBA00003921"/>
    </source>
</evidence>
<keyword evidence="7 16" id="KW-0285">Flavoprotein</keyword>
<dbReference type="GO" id="GO:0009252">
    <property type="term" value="P:peptidoglycan biosynthetic process"/>
    <property type="evidence" value="ECO:0007669"/>
    <property type="project" value="UniProtKB-UniRule"/>
</dbReference>
<evidence type="ECO:0000256" key="3">
    <source>
        <dbReference type="ARBA" id="ARBA00004496"/>
    </source>
</evidence>
<comment type="catalytic activity">
    <reaction evidence="15 16">
        <text>UDP-N-acetyl-alpha-D-muramate + NADP(+) = UDP-N-acetyl-3-O-(1-carboxyvinyl)-alpha-D-glucosamine + NADPH + H(+)</text>
        <dbReference type="Rhea" id="RHEA:12248"/>
        <dbReference type="ChEBI" id="CHEBI:15378"/>
        <dbReference type="ChEBI" id="CHEBI:57783"/>
        <dbReference type="ChEBI" id="CHEBI:58349"/>
        <dbReference type="ChEBI" id="CHEBI:68483"/>
        <dbReference type="ChEBI" id="CHEBI:70757"/>
        <dbReference type="EC" id="1.3.1.98"/>
    </reaction>
</comment>
<dbReference type="PANTHER" id="PTHR21071">
    <property type="entry name" value="UDP-N-ACETYLENOLPYRUVOYLGLUCOSAMINE REDUCTASE"/>
    <property type="match status" value="1"/>
</dbReference>
<evidence type="ECO:0000313" key="19">
    <source>
        <dbReference type="Proteomes" id="UP000177328"/>
    </source>
</evidence>
<dbReference type="InterPro" id="IPR016166">
    <property type="entry name" value="FAD-bd_PCMH"/>
</dbReference>
<dbReference type="InterPro" id="IPR036318">
    <property type="entry name" value="FAD-bd_PCMH-like_sf"/>
</dbReference>
<keyword evidence="8 16" id="KW-0274">FAD</keyword>
<keyword evidence="9 16" id="KW-0521">NADP</keyword>
<comment type="similarity">
    <text evidence="16">Belongs to the MurB family.</text>
</comment>
<comment type="cofactor">
    <cofactor evidence="1 16">
        <name>FAD</name>
        <dbReference type="ChEBI" id="CHEBI:57692"/>
    </cofactor>
</comment>
<dbReference type="GO" id="GO:0008360">
    <property type="term" value="P:regulation of cell shape"/>
    <property type="evidence" value="ECO:0007669"/>
    <property type="project" value="UniProtKB-KW"/>
</dbReference>
<dbReference type="Proteomes" id="UP000177328">
    <property type="component" value="Unassembled WGS sequence"/>
</dbReference>
<dbReference type="InterPro" id="IPR003170">
    <property type="entry name" value="MurB"/>
</dbReference>
<evidence type="ECO:0000256" key="4">
    <source>
        <dbReference type="ARBA" id="ARBA00004752"/>
    </source>
</evidence>
<evidence type="ECO:0000256" key="8">
    <source>
        <dbReference type="ARBA" id="ARBA00022827"/>
    </source>
</evidence>
<dbReference type="GO" id="GO:0051301">
    <property type="term" value="P:cell division"/>
    <property type="evidence" value="ECO:0007669"/>
    <property type="project" value="UniProtKB-KW"/>
</dbReference>
<gene>
    <name evidence="16" type="primary">murB</name>
    <name evidence="18" type="ORF">A3D25_04825</name>
</gene>
<keyword evidence="6 16" id="KW-0132">Cell division</keyword>
<proteinExistence type="inferred from homology"/>
<evidence type="ECO:0000256" key="6">
    <source>
        <dbReference type="ARBA" id="ARBA00022618"/>
    </source>
</evidence>
<evidence type="ECO:0000259" key="17">
    <source>
        <dbReference type="PROSITE" id="PS51387"/>
    </source>
</evidence>
<dbReference type="GO" id="GO:0071949">
    <property type="term" value="F:FAD binding"/>
    <property type="evidence" value="ECO:0007669"/>
    <property type="project" value="InterPro"/>
</dbReference>
<dbReference type="Pfam" id="PF01565">
    <property type="entry name" value="FAD_binding_4"/>
    <property type="match status" value="1"/>
</dbReference>
<evidence type="ECO:0000256" key="7">
    <source>
        <dbReference type="ARBA" id="ARBA00022630"/>
    </source>
</evidence>
<dbReference type="Gene3D" id="3.30.43.10">
    <property type="entry name" value="Uridine Diphospho-n-acetylenolpyruvylglucosamine Reductase, domain 2"/>
    <property type="match status" value="1"/>
</dbReference>
<feature type="active site" description="Proton donor" evidence="16">
    <location>
        <position position="223"/>
    </location>
</feature>
<comment type="subcellular location">
    <subcellularLocation>
        <location evidence="3 16">Cytoplasm</location>
    </subcellularLocation>
</comment>
<evidence type="ECO:0000256" key="5">
    <source>
        <dbReference type="ARBA" id="ARBA00022490"/>
    </source>
</evidence>
<dbReference type="InterPro" id="IPR016169">
    <property type="entry name" value="FAD-bd_PCMH_sub2"/>
</dbReference>
<dbReference type="SUPFAM" id="SSF56176">
    <property type="entry name" value="FAD-binding/transporter-associated domain-like"/>
    <property type="match status" value="1"/>
</dbReference>
<dbReference type="GO" id="GO:0005829">
    <property type="term" value="C:cytosol"/>
    <property type="evidence" value="ECO:0007669"/>
    <property type="project" value="TreeGrafter"/>
</dbReference>
<dbReference type="AlphaFoldDB" id="A0A1F5KGN5"/>
<dbReference type="Gene3D" id="3.90.78.10">
    <property type="entry name" value="UDP-N-acetylenolpyruvoylglucosamine reductase, C-terminal domain"/>
    <property type="match status" value="1"/>
</dbReference>
<evidence type="ECO:0000256" key="10">
    <source>
        <dbReference type="ARBA" id="ARBA00022960"/>
    </source>
</evidence>